<dbReference type="PROSITE" id="PS51355">
    <property type="entry name" value="GLUTATHIONE_PEROXID_3"/>
    <property type="match status" value="1"/>
</dbReference>
<dbReference type="InterPro" id="IPR036249">
    <property type="entry name" value="Thioredoxin-like_sf"/>
</dbReference>
<reference evidence="6 7" key="1">
    <citation type="submission" date="2021-02" db="EMBL/GenBank/DDBJ databases">
        <title>Leishmania (Mundinia) enrietti genome sequencing and assembly.</title>
        <authorList>
            <person name="Almutairi H."/>
            <person name="Gatherer D."/>
        </authorList>
    </citation>
    <scope>NUCLEOTIDE SEQUENCE [LARGE SCALE GENOMIC DNA]</scope>
    <source>
        <strain evidence="6">CUR178</strain>
    </source>
</reference>
<dbReference type="RefSeq" id="XP_067688210.1">
    <property type="nucleotide sequence ID" value="XM_067832107.1"/>
</dbReference>
<dbReference type="GeneID" id="94167617"/>
<keyword evidence="7" id="KW-1185">Reference proteome</keyword>
<evidence type="ECO:0000256" key="4">
    <source>
        <dbReference type="PIRSR" id="PIRSR000303-1"/>
    </source>
</evidence>
<sequence length="152" mass="16760">MASIFAYSAVQGGKPVSLQKYSGYVTLIVNVASRCSLTSFNMEMLNGVQQAYNPRRFTVLAFPCAQFANQEPLSNAAIAQWCKDIGLLFPVFDRVNVKGPSADPLFQLLRAQQGAPAWNYTKYLCDRSGVPLRKLDPGCSMDALRQSIECIL</sequence>
<dbReference type="GO" id="GO:0004601">
    <property type="term" value="F:peroxidase activity"/>
    <property type="evidence" value="ECO:0007669"/>
    <property type="project" value="UniProtKB-KW"/>
</dbReference>
<dbReference type="AlphaFoldDB" id="A0A836GV41"/>
<proteinExistence type="inferred from homology"/>
<dbReference type="KEGG" id="lenr:94167617"/>
<dbReference type="FunFam" id="3.40.30.10:FF:000364">
    <property type="entry name" value="Glutathione peroxidase"/>
    <property type="match status" value="1"/>
</dbReference>
<comment type="similarity">
    <text evidence="1 5">Belongs to the glutathione peroxidase family.</text>
</comment>
<dbReference type="PANTHER" id="PTHR11592">
    <property type="entry name" value="GLUTATHIONE PEROXIDASE"/>
    <property type="match status" value="1"/>
</dbReference>
<dbReference type="EMBL" id="JAFHKP010000036">
    <property type="protein sequence ID" value="KAG5465611.1"/>
    <property type="molecule type" value="Genomic_DNA"/>
</dbReference>
<dbReference type="PIRSF" id="PIRSF000303">
    <property type="entry name" value="Glutathion_perox"/>
    <property type="match status" value="1"/>
</dbReference>
<gene>
    <name evidence="6" type="ORF">CUR178_00319</name>
</gene>
<dbReference type="PRINTS" id="PR01011">
    <property type="entry name" value="GLUTPROXDASE"/>
</dbReference>
<dbReference type="SUPFAM" id="SSF52833">
    <property type="entry name" value="Thioredoxin-like"/>
    <property type="match status" value="1"/>
</dbReference>
<evidence type="ECO:0000256" key="3">
    <source>
        <dbReference type="ARBA" id="ARBA00023002"/>
    </source>
</evidence>
<keyword evidence="2 5" id="KW-0575">Peroxidase</keyword>
<evidence type="ECO:0000256" key="2">
    <source>
        <dbReference type="ARBA" id="ARBA00022559"/>
    </source>
</evidence>
<name>A0A836GV41_LEIEN</name>
<evidence type="ECO:0000256" key="5">
    <source>
        <dbReference type="RuleBase" id="RU000499"/>
    </source>
</evidence>
<feature type="active site" evidence="4">
    <location>
        <position position="35"/>
    </location>
</feature>
<evidence type="ECO:0000313" key="7">
    <source>
        <dbReference type="Proteomes" id="UP000674179"/>
    </source>
</evidence>
<organism evidence="6 7">
    <name type="scientific">Leishmania enriettii</name>
    <dbReference type="NCBI Taxonomy" id="5663"/>
    <lineage>
        <taxon>Eukaryota</taxon>
        <taxon>Discoba</taxon>
        <taxon>Euglenozoa</taxon>
        <taxon>Kinetoplastea</taxon>
        <taxon>Metakinetoplastina</taxon>
        <taxon>Trypanosomatida</taxon>
        <taxon>Trypanosomatidae</taxon>
        <taxon>Leishmaniinae</taxon>
        <taxon>Leishmania</taxon>
    </lineage>
</organism>
<dbReference type="InterPro" id="IPR000889">
    <property type="entry name" value="Glutathione_peroxidase"/>
</dbReference>
<protein>
    <recommendedName>
        <fullName evidence="5">Glutathione peroxidase</fullName>
    </recommendedName>
</protein>
<keyword evidence="3 5" id="KW-0560">Oxidoreductase</keyword>
<dbReference type="Proteomes" id="UP000674179">
    <property type="component" value="Chromosome 36"/>
</dbReference>
<dbReference type="CDD" id="cd00340">
    <property type="entry name" value="GSH_Peroxidase"/>
    <property type="match status" value="1"/>
</dbReference>
<evidence type="ECO:0000313" key="6">
    <source>
        <dbReference type="EMBL" id="KAG5465611.1"/>
    </source>
</evidence>
<dbReference type="OrthoDB" id="446890at2759"/>
<dbReference type="Gene3D" id="3.40.30.10">
    <property type="entry name" value="Glutaredoxin"/>
    <property type="match status" value="1"/>
</dbReference>
<comment type="caution">
    <text evidence="6">The sequence shown here is derived from an EMBL/GenBank/DDBJ whole genome shotgun (WGS) entry which is preliminary data.</text>
</comment>
<accession>A0A836GV41</accession>
<dbReference type="GO" id="GO:0006979">
    <property type="term" value="P:response to oxidative stress"/>
    <property type="evidence" value="ECO:0007669"/>
    <property type="project" value="InterPro"/>
</dbReference>
<dbReference type="Pfam" id="PF00255">
    <property type="entry name" value="GSHPx"/>
    <property type="match status" value="1"/>
</dbReference>
<dbReference type="PANTHER" id="PTHR11592:SF78">
    <property type="entry name" value="GLUTATHIONE PEROXIDASE"/>
    <property type="match status" value="1"/>
</dbReference>
<evidence type="ECO:0000256" key="1">
    <source>
        <dbReference type="ARBA" id="ARBA00006926"/>
    </source>
</evidence>